<dbReference type="EMBL" id="AAKVUB010000081">
    <property type="protein sequence ID" value="ECW2471707.1"/>
    <property type="molecule type" value="Genomic_DNA"/>
</dbReference>
<dbReference type="Pfam" id="PF25165">
    <property type="entry name" value="DUF7828"/>
    <property type="match status" value="1"/>
</dbReference>
<name>A0A3Z6QU80_SALEB</name>
<evidence type="ECO:0000313" key="3">
    <source>
        <dbReference type="EMBL" id="EAC0790469.1"/>
    </source>
</evidence>
<evidence type="ECO:0000313" key="4">
    <source>
        <dbReference type="EMBL" id="EBY8645379.1"/>
    </source>
</evidence>
<protein>
    <submittedName>
        <fullName evidence="3">Uncharacterized protein</fullName>
    </submittedName>
</protein>
<sequence length="170" mass="18830">MDIRPFSSPDSQITGLSPDGKLRILKCYLANSSNGHFVTSREATGTADTLTCASCGCPVVLRTGAPGEESWFEHDQQTVELSVLLRCTHLDPEVKTEIRRRQLETMVDGLAHPVVVRSWVCVWCGCHYRGAKFCGTCGTGIYSIELANWQASVNEKENYHALSDDHQPCR</sequence>
<organism evidence="3">
    <name type="scientific">Salmonella enterica subsp. enterica serovar Java</name>
    <dbReference type="NCBI Taxonomy" id="224729"/>
    <lineage>
        <taxon>Bacteria</taxon>
        <taxon>Pseudomonadati</taxon>
        <taxon>Pseudomonadota</taxon>
        <taxon>Gammaproteobacteria</taxon>
        <taxon>Enterobacterales</taxon>
        <taxon>Enterobacteriaceae</taxon>
        <taxon>Salmonella</taxon>
    </lineage>
</organism>
<evidence type="ECO:0000259" key="2">
    <source>
        <dbReference type="Pfam" id="PF25165"/>
    </source>
</evidence>
<dbReference type="EMBL" id="AAHPHN010000109">
    <property type="protein sequence ID" value="EBY8645379.1"/>
    <property type="molecule type" value="Genomic_DNA"/>
</dbReference>
<evidence type="ECO:0000313" key="5">
    <source>
        <dbReference type="EMBL" id="ECW2471707.1"/>
    </source>
</evidence>
<dbReference type="Proteomes" id="UP000839631">
    <property type="component" value="Unassembled WGS sequence"/>
</dbReference>
<comment type="caution">
    <text evidence="3">The sequence shown here is derived from an EMBL/GenBank/DDBJ whole genome shotgun (WGS) entry which is preliminary data.</text>
</comment>
<feature type="domain" description="DUF7828" evidence="2">
    <location>
        <begin position="24"/>
        <end position="108"/>
    </location>
</feature>
<dbReference type="Proteomes" id="UP000839733">
    <property type="component" value="Unassembled WGS sequence"/>
</dbReference>
<dbReference type="EMBL" id="AAAGSE010000091">
    <property type="protein sequence ID" value="EAC0790469.1"/>
    <property type="molecule type" value="Genomic_DNA"/>
</dbReference>
<dbReference type="InterPro" id="IPR021696">
    <property type="entry name" value="DUF3279"/>
</dbReference>
<reference evidence="3" key="1">
    <citation type="submission" date="2018-09" db="EMBL/GenBank/DDBJ databases">
        <authorList>
            <person name="Ashton P.M."/>
            <person name="Dallman T."/>
            <person name="Nair S."/>
            <person name="De Pinna E."/>
            <person name="Peters T."/>
            <person name="Grant K."/>
        </authorList>
    </citation>
    <scope>NUCLEOTIDE SEQUENCE [LARGE SCALE GENOMIC DNA]</scope>
    <source>
        <strain evidence="4">140692</strain>
        <strain evidence="5">367309</strain>
        <strain evidence="3">412099</strain>
    </source>
</reference>
<dbReference type="InterPro" id="IPR057150">
    <property type="entry name" value="DUF7828"/>
</dbReference>
<evidence type="ECO:0000259" key="1">
    <source>
        <dbReference type="Pfam" id="PF11682"/>
    </source>
</evidence>
<accession>A0A3Z6QU80</accession>
<gene>
    <name evidence="3" type="ORF">D6K54_27840</name>
    <name evidence="4" type="ORF">D6S17_28435</name>
    <name evidence="5" type="ORF">EZX71_28045</name>
</gene>
<proteinExistence type="predicted"/>
<dbReference type="Pfam" id="PF11682">
    <property type="entry name" value="Zn_ribbon_11"/>
    <property type="match status" value="1"/>
</dbReference>
<dbReference type="AlphaFoldDB" id="A0A3Z6QU80"/>
<feature type="domain" description="DUF3279" evidence="1">
    <location>
        <begin position="114"/>
        <end position="150"/>
    </location>
</feature>